<feature type="compositionally biased region" description="Basic and acidic residues" evidence="1">
    <location>
        <begin position="1"/>
        <end position="12"/>
    </location>
</feature>
<reference evidence="3" key="2">
    <citation type="journal article" date="2014" name="ISME J.">
        <title>Microbial stratification in low pH oxic and suboxic macroscopic growths along an acid mine drainage.</title>
        <authorList>
            <person name="Mendez-Garcia C."/>
            <person name="Mesa V."/>
            <person name="Sprenger R.R."/>
            <person name="Richter M."/>
            <person name="Diez M.S."/>
            <person name="Solano J."/>
            <person name="Bargiela R."/>
            <person name="Golyshina O.V."/>
            <person name="Manteca A."/>
            <person name="Ramos J.L."/>
            <person name="Gallego J.R."/>
            <person name="Llorente I."/>
            <person name="Martins Dos Santos V.A."/>
            <person name="Jensen O.N."/>
            <person name="Pelaez A.I."/>
            <person name="Sanchez J."/>
            <person name="Ferrer M."/>
        </authorList>
    </citation>
    <scope>NUCLEOTIDE SEQUENCE</scope>
</reference>
<evidence type="ECO:0000313" key="3">
    <source>
        <dbReference type="EMBL" id="EQD53202.1"/>
    </source>
</evidence>
<feature type="domain" description="PurM-like N-terminal" evidence="2">
    <location>
        <begin position="17"/>
        <end position="115"/>
    </location>
</feature>
<dbReference type="SUPFAM" id="SSF55326">
    <property type="entry name" value="PurM N-terminal domain-like"/>
    <property type="match status" value="1"/>
</dbReference>
<accession>T1A881</accession>
<comment type="caution">
    <text evidence="3">The sequence shown here is derived from an EMBL/GenBank/DDBJ whole genome shotgun (WGS) entry which is preliminary data.</text>
</comment>
<name>T1A881_9ZZZZ</name>
<dbReference type="InterPro" id="IPR036921">
    <property type="entry name" value="PurM-like_N_sf"/>
</dbReference>
<proteinExistence type="predicted"/>
<dbReference type="GO" id="GO:0006189">
    <property type="term" value="P:'de novo' IMP biosynthetic process"/>
    <property type="evidence" value="ECO:0007669"/>
    <property type="project" value="InterPro"/>
</dbReference>
<dbReference type="Pfam" id="PF00586">
    <property type="entry name" value="AIRS"/>
    <property type="match status" value="1"/>
</dbReference>
<feature type="region of interest" description="Disordered" evidence="1">
    <location>
        <begin position="1"/>
        <end position="24"/>
    </location>
</feature>
<dbReference type="AlphaFoldDB" id="T1A881"/>
<sequence length="116" mass="12068">MRGTRDHMDRQGTRGSSADGNPGWCRLDPRAGTAATVAESVLNVACTGARPIALVNCLNFGNPEHPEVMWQLSEAIDGMTEACTALGLPVVGGNVSLYNSSEGTDIDPTPVVAVVT</sequence>
<protein>
    <submittedName>
        <fullName evidence="3">Phosphoribosylformylglycinamidine synthase II</fullName>
    </submittedName>
</protein>
<dbReference type="PANTHER" id="PTHR43555">
    <property type="entry name" value="PHOSPHORIBOSYLFORMYLGLYCINAMIDINE SYNTHASE SUBUNIT PURL"/>
    <property type="match status" value="1"/>
</dbReference>
<dbReference type="GO" id="GO:0004642">
    <property type="term" value="F:phosphoribosylformylglycinamidine synthase activity"/>
    <property type="evidence" value="ECO:0007669"/>
    <property type="project" value="InterPro"/>
</dbReference>
<reference evidence="3" key="1">
    <citation type="submission" date="2013-08" db="EMBL/GenBank/DDBJ databases">
        <authorList>
            <person name="Mendez C."/>
            <person name="Richter M."/>
            <person name="Ferrer M."/>
            <person name="Sanchez J."/>
        </authorList>
    </citation>
    <scope>NUCLEOTIDE SEQUENCE</scope>
</reference>
<dbReference type="InterPro" id="IPR010074">
    <property type="entry name" value="PRibForGlyAmidine_synth_PurL"/>
</dbReference>
<dbReference type="PANTHER" id="PTHR43555:SF1">
    <property type="entry name" value="PHOSPHORIBOSYLFORMYLGLYCINAMIDINE SYNTHASE SUBUNIT PURL"/>
    <property type="match status" value="1"/>
</dbReference>
<dbReference type="EMBL" id="AUZY01006799">
    <property type="protein sequence ID" value="EQD53202.1"/>
    <property type="molecule type" value="Genomic_DNA"/>
</dbReference>
<dbReference type="InterPro" id="IPR016188">
    <property type="entry name" value="PurM-like_N"/>
</dbReference>
<dbReference type="CDD" id="cd02204">
    <property type="entry name" value="PurL_repeat2"/>
    <property type="match status" value="1"/>
</dbReference>
<feature type="non-terminal residue" evidence="3">
    <location>
        <position position="116"/>
    </location>
</feature>
<dbReference type="Gene3D" id="3.30.1330.10">
    <property type="entry name" value="PurM-like, N-terminal domain"/>
    <property type="match status" value="1"/>
</dbReference>
<evidence type="ECO:0000256" key="1">
    <source>
        <dbReference type="SAM" id="MobiDB-lite"/>
    </source>
</evidence>
<gene>
    <name evidence="3" type="ORF">B1B_10377</name>
</gene>
<evidence type="ECO:0000259" key="2">
    <source>
        <dbReference type="Pfam" id="PF00586"/>
    </source>
</evidence>
<organism evidence="3">
    <name type="scientific">mine drainage metagenome</name>
    <dbReference type="NCBI Taxonomy" id="410659"/>
    <lineage>
        <taxon>unclassified sequences</taxon>
        <taxon>metagenomes</taxon>
        <taxon>ecological metagenomes</taxon>
    </lineage>
</organism>